<dbReference type="PANTHER" id="PTHR16305">
    <property type="entry name" value="TESTICULAR SOLUBLE ADENYLYL CYCLASE"/>
    <property type="match status" value="1"/>
</dbReference>
<feature type="region of interest" description="Disordered" evidence="3">
    <location>
        <begin position="924"/>
        <end position="951"/>
    </location>
</feature>
<keyword evidence="6" id="KW-1185">Reference proteome</keyword>
<dbReference type="InterPro" id="IPR036388">
    <property type="entry name" value="WH-like_DNA-bd_sf"/>
</dbReference>
<dbReference type="EMBL" id="LT607733">
    <property type="protein sequence ID" value="SCG16957.1"/>
    <property type="molecule type" value="Genomic_DNA"/>
</dbReference>
<protein>
    <submittedName>
        <fullName evidence="5">Regulatory protein, luxR family</fullName>
    </submittedName>
</protein>
<dbReference type="InterPro" id="IPR000792">
    <property type="entry name" value="Tscrpt_reg_LuxR_C"/>
</dbReference>
<dbReference type="Gene3D" id="1.25.40.10">
    <property type="entry name" value="Tetratricopeptide repeat domain"/>
    <property type="match status" value="1"/>
</dbReference>
<dbReference type="GO" id="GO:0004016">
    <property type="term" value="F:adenylate cyclase activity"/>
    <property type="evidence" value="ECO:0007669"/>
    <property type="project" value="TreeGrafter"/>
</dbReference>
<dbReference type="GO" id="GO:0006355">
    <property type="term" value="P:regulation of DNA-templated transcription"/>
    <property type="evidence" value="ECO:0007669"/>
    <property type="project" value="InterPro"/>
</dbReference>
<sequence>MELTERSCQLSLLEGRLADLFRGGSTSTNRTVIVLTGPVGVGKTTLLQTFARRACDSGARVLGASASRAERTVPLEVVRQLVRAAPLSGTGTPDTLARLERLLDEGALAWADADDTDDEGTALTTAAIGGALLEMTTREPLVIAVDDIHHADVPSLRCLDYVARRISGLPVLIVLTEAPRTRPWRPEVHAELLQPARLHRIRLPLLSPDGTFHLLAQRLGVPVARTIAAESHRISGGNPLLLQALAEDQAVAPGPADHPAVGESFREAVLSCLYRCDHLVLNAARVLAVTGEPLHGNLLPQLVDARSRAALGAIDDSTSAGLITEQGLRHPAVSQAVIDGTTSEERARLHLEAACLLHDDGAAPARVAPHLVGIDELAEPWMAQTLLDAGEQALLDGEVETALRYLRRAHRGCAGECLRARIRSALARAEWRLDPQAALPHLIGVVSAIRAGHLGSQQAAGPIQYLLWHGEIEEAAALVNHLSERADSADPRSAAELLIITGWMSTLYPGVMLERPAPTMAVRDPLTLAKVKRGVQGATLLSAVLDRGDVGAVEQAERTLSTTGLDDERNMWTAVCALIAIIYADRLDLADDWCDRLGRDPAAPRYPTPSAMLTALRATVAGRLGDLSRAEKLADEALGQLSPKGWGVVIGIPLAVRIRALTFMDQLDAAAACLQTPVPPAMFETPIGLHYLQARGMHALAAGSPEAALADFQLCGQLMNRWRLDFSGLIPWRTESARALLRMGRRQQAGRLVRDELARLRPVHVRYRAAALRVLAATEDGPDRIPHLRSAVRLLRQCGDRMELAHNLADLGHAYQQAGDRRQARVASRSARELAEECGIPMLRFGISARSGAAEGRRDTTVVVHGLTDAESKVAALVAQGHTNREIAEKLFLTVSAIEQRLTRIYRKLDVNSRSELASRLRLSRPGATLLDPPPRGSLDPDRRPPGSRLR</sequence>
<feature type="domain" description="HTH luxR-type" evidence="4">
    <location>
        <begin position="860"/>
        <end position="925"/>
    </location>
</feature>
<dbReference type="SMART" id="SM00382">
    <property type="entry name" value="AAA"/>
    <property type="match status" value="1"/>
</dbReference>
<dbReference type="GO" id="GO:0005524">
    <property type="term" value="F:ATP binding"/>
    <property type="evidence" value="ECO:0007669"/>
    <property type="project" value="UniProtKB-KW"/>
</dbReference>
<evidence type="ECO:0000313" key="5">
    <source>
        <dbReference type="EMBL" id="SCG16957.1"/>
    </source>
</evidence>
<dbReference type="CDD" id="cd06170">
    <property type="entry name" value="LuxR_C_like"/>
    <property type="match status" value="1"/>
</dbReference>
<dbReference type="SUPFAM" id="SSF46894">
    <property type="entry name" value="C-terminal effector domain of the bipartite response regulators"/>
    <property type="match status" value="1"/>
</dbReference>
<dbReference type="GO" id="GO:0003677">
    <property type="term" value="F:DNA binding"/>
    <property type="evidence" value="ECO:0007669"/>
    <property type="project" value="InterPro"/>
</dbReference>
<dbReference type="Gene3D" id="3.40.50.300">
    <property type="entry name" value="P-loop containing nucleotide triphosphate hydrolases"/>
    <property type="match status" value="1"/>
</dbReference>
<evidence type="ECO:0000313" key="6">
    <source>
        <dbReference type="Proteomes" id="UP000198251"/>
    </source>
</evidence>
<reference evidence="5 6" key="1">
    <citation type="submission" date="2016-06" db="EMBL/GenBank/DDBJ databases">
        <authorList>
            <person name="Kjaerup R.B."/>
            <person name="Dalgaard T.S."/>
            <person name="Juul-Madsen H.R."/>
        </authorList>
    </citation>
    <scope>NUCLEOTIDE SEQUENCE [LARGE SCALE GENOMIC DNA]</scope>
    <source>
        <strain evidence="5 6">DSM 43913</strain>
    </source>
</reference>
<dbReference type="AlphaFoldDB" id="A0A1C5GB49"/>
<evidence type="ECO:0000256" key="2">
    <source>
        <dbReference type="ARBA" id="ARBA00022840"/>
    </source>
</evidence>
<dbReference type="SUPFAM" id="SSF52540">
    <property type="entry name" value="P-loop containing nucleoside triphosphate hydrolases"/>
    <property type="match status" value="1"/>
</dbReference>
<dbReference type="PANTHER" id="PTHR16305:SF35">
    <property type="entry name" value="TRANSCRIPTIONAL ACTIVATOR DOMAIN"/>
    <property type="match status" value="1"/>
</dbReference>
<dbReference type="Gene3D" id="1.10.10.10">
    <property type="entry name" value="Winged helix-like DNA-binding domain superfamily/Winged helix DNA-binding domain"/>
    <property type="match status" value="1"/>
</dbReference>
<dbReference type="InterPro" id="IPR011990">
    <property type="entry name" value="TPR-like_helical_dom_sf"/>
</dbReference>
<evidence type="ECO:0000256" key="1">
    <source>
        <dbReference type="ARBA" id="ARBA00022741"/>
    </source>
</evidence>
<dbReference type="InterPro" id="IPR003593">
    <property type="entry name" value="AAA+_ATPase"/>
</dbReference>
<accession>A0A1C5GB49</accession>
<dbReference type="InterPro" id="IPR041664">
    <property type="entry name" value="AAA_16"/>
</dbReference>
<keyword evidence="1" id="KW-0547">Nucleotide-binding</keyword>
<dbReference type="PRINTS" id="PR00038">
    <property type="entry name" value="HTHLUXR"/>
</dbReference>
<dbReference type="Pfam" id="PF13191">
    <property type="entry name" value="AAA_16"/>
    <property type="match status" value="1"/>
</dbReference>
<dbReference type="RefSeq" id="WP_089000775.1">
    <property type="nucleotide sequence ID" value="NZ_JBFAAC010000020.1"/>
</dbReference>
<evidence type="ECO:0000259" key="4">
    <source>
        <dbReference type="PROSITE" id="PS50043"/>
    </source>
</evidence>
<evidence type="ECO:0000256" key="3">
    <source>
        <dbReference type="SAM" id="MobiDB-lite"/>
    </source>
</evidence>
<proteinExistence type="predicted"/>
<dbReference type="InterPro" id="IPR027417">
    <property type="entry name" value="P-loop_NTPase"/>
</dbReference>
<gene>
    <name evidence="5" type="ORF">GA0070610_3235</name>
</gene>
<dbReference type="GO" id="GO:0005737">
    <property type="term" value="C:cytoplasm"/>
    <property type="evidence" value="ECO:0007669"/>
    <property type="project" value="TreeGrafter"/>
</dbReference>
<keyword evidence="2" id="KW-0067">ATP-binding</keyword>
<dbReference type="GeneID" id="95803009"/>
<dbReference type="SMART" id="SM00421">
    <property type="entry name" value="HTH_LUXR"/>
    <property type="match status" value="1"/>
</dbReference>
<organism evidence="5 6">
    <name type="scientific">Micromonospora echinofusca</name>
    <dbReference type="NCBI Taxonomy" id="47858"/>
    <lineage>
        <taxon>Bacteria</taxon>
        <taxon>Bacillati</taxon>
        <taxon>Actinomycetota</taxon>
        <taxon>Actinomycetes</taxon>
        <taxon>Micromonosporales</taxon>
        <taxon>Micromonosporaceae</taxon>
        <taxon>Micromonospora</taxon>
    </lineage>
</organism>
<dbReference type="Pfam" id="PF00196">
    <property type="entry name" value="GerE"/>
    <property type="match status" value="1"/>
</dbReference>
<name>A0A1C5GB49_MICEH</name>
<dbReference type="Proteomes" id="UP000198251">
    <property type="component" value="Chromosome I"/>
</dbReference>
<dbReference type="PROSITE" id="PS50043">
    <property type="entry name" value="HTH_LUXR_2"/>
    <property type="match status" value="1"/>
</dbReference>
<dbReference type="InterPro" id="IPR016032">
    <property type="entry name" value="Sig_transdc_resp-reg_C-effctor"/>
</dbReference>